<dbReference type="FunFam" id="2.60.120.330:FF:000027">
    <property type="entry name" value="Gibberellin 2-beta-dioxygenase"/>
    <property type="match status" value="1"/>
</dbReference>
<evidence type="ECO:0000256" key="2">
    <source>
        <dbReference type="ARBA" id="ARBA00022723"/>
    </source>
</evidence>
<dbReference type="PRINTS" id="PR00682">
    <property type="entry name" value="IPNSYNTHASE"/>
</dbReference>
<comment type="similarity">
    <text evidence="5">Belongs to the iron/ascorbate-dependent oxidoreductase family.</text>
</comment>
<dbReference type="Pfam" id="PF14226">
    <property type="entry name" value="DIOX_N"/>
    <property type="match status" value="1"/>
</dbReference>
<evidence type="ECO:0000313" key="7">
    <source>
        <dbReference type="EMBL" id="KAF0928300.1"/>
    </source>
</evidence>
<dbReference type="Gene3D" id="2.60.120.330">
    <property type="entry name" value="B-lactam Antibiotic, Isopenicillin N Synthase, Chain"/>
    <property type="match status" value="1"/>
</dbReference>
<organism evidence="7 8">
    <name type="scientific">Oryza meyeriana var. granulata</name>
    <dbReference type="NCBI Taxonomy" id="110450"/>
    <lineage>
        <taxon>Eukaryota</taxon>
        <taxon>Viridiplantae</taxon>
        <taxon>Streptophyta</taxon>
        <taxon>Embryophyta</taxon>
        <taxon>Tracheophyta</taxon>
        <taxon>Spermatophyta</taxon>
        <taxon>Magnoliopsida</taxon>
        <taxon>Liliopsida</taxon>
        <taxon>Poales</taxon>
        <taxon>Poaceae</taxon>
        <taxon>BOP clade</taxon>
        <taxon>Oryzoideae</taxon>
        <taxon>Oryzeae</taxon>
        <taxon>Oryzinae</taxon>
        <taxon>Oryza</taxon>
        <taxon>Oryza meyeriana</taxon>
    </lineage>
</organism>
<sequence length="340" mass="36395">MVAITAPSSIEHIPLVRCPKANASPPAVIPSIDLSAPGAAAAVADACRSLGFFKATNHGVPGGLADALEAGAMAFFALPQQEKLDMSGPARPLGYGSKSIGSNGDVGWLEYLLLSVSSSSVPSSALPPSLRMALEEYTRAVREVGGRVMELMAEGLGVAEEERAVLRRMVVGREGSDEMVRVNHYPPCCLLPPGRDCGVTGFGEHTDPQIISVLRSNCTAGLQILLRDSARWVPVPPDPDSFFVNVGDSLQVLTNGRFRSVKHRVLAPEGTESRLSVIYFGGPAPSQRIAPLPQVMREGEQSLYREFTWGEYKKAAYKTRLGDNRLGPYELLPAEEVAAK</sequence>
<keyword evidence="3 5" id="KW-0560">Oxidoreductase</keyword>
<name>A0A6G1EUI2_9ORYZ</name>
<dbReference type="InterPro" id="IPR050231">
    <property type="entry name" value="Iron_ascorbate_oxido_reductase"/>
</dbReference>
<dbReference type="OrthoDB" id="288590at2759"/>
<evidence type="ECO:0000256" key="3">
    <source>
        <dbReference type="ARBA" id="ARBA00023002"/>
    </source>
</evidence>
<accession>A0A6G1EUI2</accession>
<evidence type="ECO:0000256" key="4">
    <source>
        <dbReference type="ARBA" id="ARBA00023004"/>
    </source>
</evidence>
<dbReference type="InterPro" id="IPR044861">
    <property type="entry name" value="IPNS-like_FE2OG_OXY"/>
</dbReference>
<dbReference type="PANTHER" id="PTHR47990">
    <property type="entry name" value="2-OXOGLUTARATE (2OG) AND FE(II)-DEPENDENT OXYGENASE SUPERFAMILY PROTEIN-RELATED"/>
    <property type="match status" value="1"/>
</dbReference>
<evidence type="ECO:0000256" key="5">
    <source>
        <dbReference type="RuleBase" id="RU003682"/>
    </source>
</evidence>
<feature type="domain" description="Fe2OG dioxygenase" evidence="6">
    <location>
        <begin position="175"/>
        <end position="283"/>
    </location>
</feature>
<evidence type="ECO:0000259" key="6">
    <source>
        <dbReference type="PROSITE" id="PS51471"/>
    </source>
</evidence>
<dbReference type="GO" id="GO:0046872">
    <property type="term" value="F:metal ion binding"/>
    <property type="evidence" value="ECO:0007669"/>
    <property type="project" value="UniProtKB-KW"/>
</dbReference>
<dbReference type="EMBL" id="SPHZ02000003">
    <property type="protein sequence ID" value="KAF0928300.1"/>
    <property type="molecule type" value="Genomic_DNA"/>
</dbReference>
<dbReference type="AlphaFoldDB" id="A0A6G1EUI2"/>
<dbReference type="InterPro" id="IPR026992">
    <property type="entry name" value="DIOX_N"/>
</dbReference>
<evidence type="ECO:0000313" key="8">
    <source>
        <dbReference type="Proteomes" id="UP000479710"/>
    </source>
</evidence>
<keyword evidence="2 5" id="KW-0479">Metal-binding</keyword>
<protein>
    <recommendedName>
        <fullName evidence="6">Fe2OG dioxygenase domain-containing protein</fullName>
    </recommendedName>
</protein>
<evidence type="ECO:0000256" key="1">
    <source>
        <dbReference type="ARBA" id="ARBA00001961"/>
    </source>
</evidence>
<dbReference type="PROSITE" id="PS51471">
    <property type="entry name" value="FE2OG_OXY"/>
    <property type="match status" value="1"/>
</dbReference>
<dbReference type="SUPFAM" id="SSF51197">
    <property type="entry name" value="Clavaminate synthase-like"/>
    <property type="match status" value="1"/>
</dbReference>
<dbReference type="GO" id="GO:0016491">
    <property type="term" value="F:oxidoreductase activity"/>
    <property type="evidence" value="ECO:0007669"/>
    <property type="project" value="UniProtKB-KW"/>
</dbReference>
<gene>
    <name evidence="7" type="ORF">E2562_039411</name>
</gene>
<dbReference type="Pfam" id="PF03171">
    <property type="entry name" value="2OG-FeII_Oxy"/>
    <property type="match status" value="1"/>
</dbReference>
<proteinExistence type="inferred from homology"/>
<dbReference type="InterPro" id="IPR027443">
    <property type="entry name" value="IPNS-like_sf"/>
</dbReference>
<keyword evidence="4 5" id="KW-0408">Iron</keyword>
<comment type="cofactor">
    <cofactor evidence="1">
        <name>L-ascorbate</name>
        <dbReference type="ChEBI" id="CHEBI:38290"/>
    </cofactor>
</comment>
<comment type="caution">
    <text evidence="7">The sequence shown here is derived from an EMBL/GenBank/DDBJ whole genome shotgun (WGS) entry which is preliminary data.</text>
</comment>
<reference evidence="7 8" key="1">
    <citation type="submission" date="2019-11" db="EMBL/GenBank/DDBJ databases">
        <title>Whole genome sequence of Oryza granulata.</title>
        <authorList>
            <person name="Li W."/>
        </authorList>
    </citation>
    <scope>NUCLEOTIDE SEQUENCE [LARGE SCALE GENOMIC DNA]</scope>
    <source>
        <strain evidence="8">cv. Menghai</strain>
        <tissue evidence="7">Leaf</tissue>
    </source>
</reference>
<dbReference type="Proteomes" id="UP000479710">
    <property type="component" value="Unassembled WGS sequence"/>
</dbReference>
<dbReference type="InterPro" id="IPR005123">
    <property type="entry name" value="Oxoglu/Fe-dep_dioxygenase_dom"/>
</dbReference>
<keyword evidence="8" id="KW-1185">Reference proteome</keyword>